<evidence type="ECO:0008006" key="2">
    <source>
        <dbReference type="Google" id="ProtNLM"/>
    </source>
</evidence>
<protein>
    <recommendedName>
        <fullName evidence="2">DUF4430 domain-containing protein</fullName>
    </recommendedName>
</protein>
<dbReference type="AlphaFoldDB" id="X1HSA6"/>
<accession>X1HSA6</accession>
<dbReference type="Gene3D" id="2.170.130.30">
    <property type="match status" value="1"/>
</dbReference>
<evidence type="ECO:0000313" key="1">
    <source>
        <dbReference type="EMBL" id="GAH73011.1"/>
    </source>
</evidence>
<dbReference type="EMBL" id="BARU01029962">
    <property type="protein sequence ID" value="GAH73011.1"/>
    <property type="molecule type" value="Genomic_DNA"/>
</dbReference>
<sequence length="139" mass="15915">MKKSKIVFLVMGVLLLALATSALTYYLIYTSNSSSNSDINVIVFISYGTLKEDNQEEYNLTLTEGKSALYAFSQVANLELINYTFGVYVVGVNGYMEQFPDYWSFYYHDYSSGFWVYSEIGVDNYYLEDGNKIKLEYTG</sequence>
<gene>
    <name evidence="1" type="ORF">S03H2_47600</name>
</gene>
<name>X1HSA6_9ZZZZ</name>
<proteinExistence type="predicted"/>
<reference evidence="1" key="1">
    <citation type="journal article" date="2014" name="Front. Microbiol.">
        <title>High frequency of phylogenetically diverse reductive dehalogenase-homologous genes in deep subseafloor sedimentary metagenomes.</title>
        <authorList>
            <person name="Kawai M."/>
            <person name="Futagami T."/>
            <person name="Toyoda A."/>
            <person name="Takaki Y."/>
            <person name="Nishi S."/>
            <person name="Hori S."/>
            <person name="Arai W."/>
            <person name="Tsubouchi T."/>
            <person name="Morono Y."/>
            <person name="Uchiyama I."/>
            <person name="Ito T."/>
            <person name="Fujiyama A."/>
            <person name="Inagaki F."/>
            <person name="Takami H."/>
        </authorList>
    </citation>
    <scope>NUCLEOTIDE SEQUENCE</scope>
    <source>
        <strain evidence="1">Expedition CK06-06</strain>
    </source>
</reference>
<organism evidence="1">
    <name type="scientific">marine sediment metagenome</name>
    <dbReference type="NCBI Taxonomy" id="412755"/>
    <lineage>
        <taxon>unclassified sequences</taxon>
        <taxon>metagenomes</taxon>
        <taxon>ecological metagenomes</taxon>
    </lineage>
</organism>
<comment type="caution">
    <text evidence="1">The sequence shown here is derived from an EMBL/GenBank/DDBJ whole genome shotgun (WGS) entry which is preliminary data.</text>
</comment>